<keyword evidence="8" id="KW-1185">Reference proteome</keyword>
<dbReference type="PANTHER" id="PTHR37422">
    <property type="entry name" value="TEICHURONIC ACID BIOSYNTHESIS PROTEIN TUAE"/>
    <property type="match status" value="1"/>
</dbReference>
<evidence type="ECO:0000256" key="3">
    <source>
        <dbReference type="ARBA" id="ARBA00022989"/>
    </source>
</evidence>
<reference evidence="7" key="1">
    <citation type="submission" date="2020-07" db="EMBL/GenBank/DDBJ databases">
        <title>Vallitalea pronyensis genome.</title>
        <authorList>
            <person name="Postec A."/>
        </authorList>
    </citation>
    <scope>NUCLEOTIDE SEQUENCE</scope>
    <source>
        <strain evidence="7">FatNI3</strain>
    </source>
</reference>
<comment type="subcellular location">
    <subcellularLocation>
        <location evidence="1">Membrane</location>
        <topology evidence="1">Multi-pass membrane protein</topology>
    </subcellularLocation>
</comment>
<dbReference type="RefSeq" id="WP_212696857.1">
    <property type="nucleotide sequence ID" value="NZ_CP058649.1"/>
</dbReference>
<feature type="transmembrane region" description="Helical" evidence="5">
    <location>
        <begin position="147"/>
        <end position="167"/>
    </location>
</feature>
<proteinExistence type="predicted"/>
<dbReference type="Gene3D" id="1.25.40.10">
    <property type="entry name" value="Tetratricopeptide repeat domain"/>
    <property type="match status" value="1"/>
</dbReference>
<dbReference type="KEGG" id="vpy:HZI73_03400"/>
<accession>A0A8J8SFI5</accession>
<keyword evidence="2 5" id="KW-0812">Transmembrane</keyword>
<feature type="transmembrane region" description="Helical" evidence="5">
    <location>
        <begin position="378"/>
        <end position="396"/>
    </location>
</feature>
<evidence type="ECO:0000313" key="7">
    <source>
        <dbReference type="EMBL" id="QUI21387.1"/>
    </source>
</evidence>
<feature type="transmembrane region" description="Helical" evidence="5">
    <location>
        <begin position="304"/>
        <end position="322"/>
    </location>
</feature>
<evidence type="ECO:0000256" key="5">
    <source>
        <dbReference type="SAM" id="Phobius"/>
    </source>
</evidence>
<feature type="domain" description="O-antigen ligase-related" evidence="6">
    <location>
        <begin position="178"/>
        <end position="316"/>
    </location>
</feature>
<evidence type="ECO:0000256" key="1">
    <source>
        <dbReference type="ARBA" id="ARBA00004141"/>
    </source>
</evidence>
<dbReference type="PANTHER" id="PTHR37422:SF13">
    <property type="entry name" value="LIPOPOLYSACCHARIDE BIOSYNTHESIS PROTEIN PA4999-RELATED"/>
    <property type="match status" value="1"/>
</dbReference>
<gene>
    <name evidence="7" type="ORF">HZI73_03400</name>
</gene>
<keyword evidence="3 5" id="KW-1133">Transmembrane helix</keyword>
<dbReference type="InterPro" id="IPR007016">
    <property type="entry name" value="O-antigen_ligase-rel_domated"/>
</dbReference>
<feature type="transmembrane region" description="Helical" evidence="5">
    <location>
        <begin position="29"/>
        <end position="47"/>
    </location>
</feature>
<feature type="transmembrane region" description="Helical" evidence="5">
    <location>
        <begin position="350"/>
        <end position="366"/>
    </location>
</feature>
<dbReference type="GO" id="GO:0016020">
    <property type="term" value="C:membrane"/>
    <property type="evidence" value="ECO:0007669"/>
    <property type="project" value="UniProtKB-SubCell"/>
</dbReference>
<dbReference type="EMBL" id="CP058649">
    <property type="protein sequence ID" value="QUI21387.1"/>
    <property type="molecule type" value="Genomic_DNA"/>
</dbReference>
<dbReference type="InterPro" id="IPR011990">
    <property type="entry name" value="TPR-like_helical_dom_sf"/>
</dbReference>
<evidence type="ECO:0000259" key="6">
    <source>
        <dbReference type="Pfam" id="PF04932"/>
    </source>
</evidence>
<feature type="transmembrane region" description="Helical" evidence="5">
    <location>
        <begin position="59"/>
        <end position="76"/>
    </location>
</feature>
<dbReference type="SUPFAM" id="SSF48452">
    <property type="entry name" value="TPR-like"/>
    <property type="match status" value="1"/>
</dbReference>
<sequence length="566" mass="64817">MTKNKMHVLLSGIIALTLLWKGLYFYHMAYTVGAILIGILLGYFIRYKSIYIEKSLNHLVLLVGVGLYFATVFYAVDFGMAFMGALKVLVVYLFYLVITQIKHQHAKALFMDTVIVCCVIMAFLGILAFYIPFLGDYFIQNGRLGSVLQYPNTFGLLIIVGILFLVSKDRLNQGSMVGLVLMWTGLFLTFSRSIFMISIGTMVVYVLYDRRRVRSILWPCLLGMGLGYGVMYNSGLSHMIGRIEATSPTVSEWTTRLLYYQDSLAIIEDYPLGTGHLGFFYLQRLYQTGATYFVKYSHSQIIQIGLDIGIIGMALVGIYFIMNMFGKRLAFHEKLAILVIFGHGAMDFDWEFPAVLMVLMMIVYVDQDKIRKLPVSRGLGYILPIGAVMVYMYMGISTYCAYMGLEEAAIYLYPYDTEAKAALARAYEVKDEDRAYDLAQEILRQNPYHLAGHRIMRDLHNRNGELEEALTSARKMVELNPLGVFHLEIYSDLLLLQLKEQLTLKHPEKAYDTIRELLEIPYYLERLAKERLTSYNVKHKPNLSMSEKLLKNQQETEQILDILLVE</sequence>
<evidence type="ECO:0000313" key="8">
    <source>
        <dbReference type="Proteomes" id="UP000683246"/>
    </source>
</evidence>
<feature type="transmembrane region" description="Helical" evidence="5">
    <location>
        <begin position="82"/>
        <end position="101"/>
    </location>
</feature>
<feature type="transmembrane region" description="Helical" evidence="5">
    <location>
        <begin position="213"/>
        <end position="232"/>
    </location>
</feature>
<feature type="transmembrane region" description="Helical" evidence="5">
    <location>
        <begin position="113"/>
        <end position="135"/>
    </location>
</feature>
<dbReference type="InterPro" id="IPR051533">
    <property type="entry name" value="WaaL-like"/>
</dbReference>
<name>A0A8J8SFI5_9FIRM</name>
<dbReference type="AlphaFoldDB" id="A0A8J8SFI5"/>
<dbReference type="GO" id="GO:0016874">
    <property type="term" value="F:ligase activity"/>
    <property type="evidence" value="ECO:0007669"/>
    <property type="project" value="UniProtKB-KW"/>
</dbReference>
<keyword evidence="4 5" id="KW-0472">Membrane</keyword>
<dbReference type="Proteomes" id="UP000683246">
    <property type="component" value="Chromosome"/>
</dbReference>
<dbReference type="Pfam" id="PF04932">
    <property type="entry name" value="Wzy_C"/>
    <property type="match status" value="1"/>
</dbReference>
<evidence type="ECO:0000256" key="4">
    <source>
        <dbReference type="ARBA" id="ARBA00023136"/>
    </source>
</evidence>
<organism evidence="7 8">
    <name type="scientific">Vallitalea pronyensis</name>
    <dbReference type="NCBI Taxonomy" id="1348613"/>
    <lineage>
        <taxon>Bacteria</taxon>
        <taxon>Bacillati</taxon>
        <taxon>Bacillota</taxon>
        <taxon>Clostridia</taxon>
        <taxon>Lachnospirales</taxon>
        <taxon>Vallitaleaceae</taxon>
        <taxon>Vallitalea</taxon>
    </lineage>
</organism>
<evidence type="ECO:0000256" key="2">
    <source>
        <dbReference type="ARBA" id="ARBA00022692"/>
    </source>
</evidence>
<protein>
    <submittedName>
        <fullName evidence="7">O-antigen ligase family protein</fullName>
    </submittedName>
</protein>
<feature type="transmembrane region" description="Helical" evidence="5">
    <location>
        <begin position="179"/>
        <end position="207"/>
    </location>
</feature>
<keyword evidence="7" id="KW-0436">Ligase</keyword>